<dbReference type="InterPro" id="IPR036662">
    <property type="entry name" value="PTS_EIIA_man-typ_sf"/>
</dbReference>
<comment type="cofactor">
    <cofactor evidence="2">
        <name>Mg(2+)</name>
        <dbReference type="ChEBI" id="CHEBI:18420"/>
    </cofactor>
</comment>
<keyword evidence="11" id="KW-0460">Magnesium</keyword>
<dbReference type="GO" id="GO:0047324">
    <property type="term" value="F:phosphoenolpyruvate-glycerone phosphotransferase activity"/>
    <property type="evidence" value="ECO:0007669"/>
    <property type="project" value="UniProtKB-EC"/>
</dbReference>
<feature type="domain" description="HPr" evidence="14">
    <location>
        <begin position="149"/>
        <end position="239"/>
    </location>
</feature>
<dbReference type="AlphaFoldDB" id="A0A841DWM6"/>
<dbReference type="PROSITE" id="PS00369">
    <property type="entry name" value="PTS_HPR_HIS"/>
    <property type="match status" value="1"/>
</dbReference>
<dbReference type="InterPro" id="IPR001020">
    <property type="entry name" value="PTS_HPr_His_P_site"/>
</dbReference>
<dbReference type="EMBL" id="JACHNF010000001">
    <property type="protein sequence ID" value="MBB5982371.1"/>
    <property type="molecule type" value="Genomic_DNA"/>
</dbReference>
<evidence type="ECO:0000256" key="4">
    <source>
        <dbReference type="ARBA" id="ARBA00003681"/>
    </source>
</evidence>
<dbReference type="Gene3D" id="3.40.50.510">
    <property type="entry name" value="Phosphotransferase system, mannose-type IIA component"/>
    <property type="match status" value="1"/>
</dbReference>
<dbReference type="Gene3D" id="1.10.274.10">
    <property type="entry name" value="PtsI, HPr-binding domain"/>
    <property type="match status" value="1"/>
</dbReference>
<evidence type="ECO:0000259" key="13">
    <source>
        <dbReference type="PROSITE" id="PS51096"/>
    </source>
</evidence>
<dbReference type="InterPro" id="IPR036637">
    <property type="entry name" value="Phosphohistidine_dom_sf"/>
</dbReference>
<dbReference type="CDD" id="cd00367">
    <property type="entry name" value="PTS-HPr_like"/>
    <property type="match status" value="1"/>
</dbReference>
<reference evidence="15 16" key="1">
    <citation type="submission" date="2020-08" db="EMBL/GenBank/DDBJ databases">
        <title>Sequencing the genomes of 1000 actinobacteria strains.</title>
        <authorList>
            <person name="Klenk H.-P."/>
        </authorList>
    </citation>
    <scope>NUCLEOTIDE SEQUENCE [LARGE SCALE GENOMIC DNA]</scope>
    <source>
        <strain evidence="15 16">DSM 17294</strain>
    </source>
</reference>
<dbReference type="PROSITE" id="PS51096">
    <property type="entry name" value="PTS_EIIA_TYPE_4"/>
    <property type="match status" value="1"/>
</dbReference>
<dbReference type="PRINTS" id="PR01736">
    <property type="entry name" value="PHPHTRNFRASE"/>
</dbReference>
<dbReference type="InterPro" id="IPR000121">
    <property type="entry name" value="PEP_util_C"/>
</dbReference>
<dbReference type="InterPro" id="IPR008279">
    <property type="entry name" value="PEP-util_enz_mobile_dom"/>
</dbReference>
<dbReference type="SUPFAM" id="SSF55594">
    <property type="entry name" value="HPr-like"/>
    <property type="match status" value="1"/>
</dbReference>
<dbReference type="EC" id="2.7.1.121" evidence="6"/>
<dbReference type="RefSeq" id="WP_184839537.1">
    <property type="nucleotide sequence ID" value="NZ_BAAAVN010000008.1"/>
</dbReference>
<keyword evidence="16" id="KW-1185">Reference proteome</keyword>
<evidence type="ECO:0000256" key="5">
    <source>
        <dbReference type="ARBA" id="ARBA00007837"/>
    </source>
</evidence>
<evidence type="ECO:0000256" key="11">
    <source>
        <dbReference type="ARBA" id="ARBA00022842"/>
    </source>
</evidence>
<dbReference type="Gene3D" id="3.20.20.60">
    <property type="entry name" value="Phosphoenolpyruvate-binding domains"/>
    <property type="match status" value="1"/>
</dbReference>
<dbReference type="InterPro" id="IPR036618">
    <property type="entry name" value="PtsI_HPr-bd_sf"/>
</dbReference>
<accession>A0A841DWM6</accession>
<protein>
    <recommendedName>
        <fullName evidence="7">Phosphocarrier protein HPr</fullName>
        <ecNumber evidence="6">2.7.1.121</ecNumber>
    </recommendedName>
</protein>
<dbReference type="PROSITE" id="PS51350">
    <property type="entry name" value="PTS_HPR_DOM"/>
    <property type="match status" value="1"/>
</dbReference>
<comment type="caution">
    <text evidence="15">The sequence shown here is derived from an EMBL/GenBank/DDBJ whole genome shotgun (WGS) entry which is preliminary data.</text>
</comment>
<dbReference type="InterPro" id="IPR015813">
    <property type="entry name" value="Pyrv/PenolPyrv_kinase-like_dom"/>
</dbReference>
<evidence type="ECO:0000313" key="15">
    <source>
        <dbReference type="EMBL" id="MBB5982371.1"/>
    </source>
</evidence>
<dbReference type="Gene3D" id="3.30.1340.10">
    <property type="entry name" value="HPr-like"/>
    <property type="match status" value="1"/>
</dbReference>
<comment type="catalytic activity">
    <reaction evidence="1">
        <text>dihydroxyacetone + phosphoenolpyruvate = dihydroxyacetone phosphate + pyruvate</text>
        <dbReference type="Rhea" id="RHEA:18381"/>
        <dbReference type="ChEBI" id="CHEBI:15361"/>
        <dbReference type="ChEBI" id="CHEBI:16016"/>
        <dbReference type="ChEBI" id="CHEBI:57642"/>
        <dbReference type="ChEBI" id="CHEBI:58702"/>
        <dbReference type="EC" id="2.7.1.121"/>
    </reaction>
</comment>
<evidence type="ECO:0000256" key="6">
    <source>
        <dbReference type="ARBA" id="ARBA00012095"/>
    </source>
</evidence>
<comment type="function">
    <text evidence="4">General (non sugar-specific) component of the phosphoenolpyruvate-dependent sugar phosphotransferase system (sugar PTS). This major carbohydrate active-transport system catalyzes the phosphorylation of incoming sugar substrates concomitantly with their translocation across the cell membrane. The phosphoryl group from phosphoenolpyruvate (PEP) is transferred to the phosphoryl carrier protein HPr by enzyme I. Phospho-HPr then transfers it to the PTS EIIA domain.</text>
</comment>
<dbReference type="Pfam" id="PF00391">
    <property type="entry name" value="PEP-utilizers"/>
    <property type="match status" value="1"/>
</dbReference>
<evidence type="ECO:0000256" key="12">
    <source>
        <dbReference type="ARBA" id="ARBA00046577"/>
    </source>
</evidence>
<evidence type="ECO:0000256" key="3">
    <source>
        <dbReference type="ARBA" id="ARBA00002788"/>
    </source>
</evidence>
<name>A0A841DWM6_9ACTN</name>
<evidence type="ECO:0000256" key="10">
    <source>
        <dbReference type="ARBA" id="ARBA00022777"/>
    </source>
</evidence>
<gene>
    <name evidence="15" type="ORF">HDA44_005712</name>
</gene>
<evidence type="ECO:0000313" key="16">
    <source>
        <dbReference type="Proteomes" id="UP000558997"/>
    </source>
</evidence>
<comment type="similarity">
    <text evidence="5">Belongs to the PEP-utilizing enzyme family.</text>
</comment>
<dbReference type="Pfam" id="PF02896">
    <property type="entry name" value="PEP-utilizers_C"/>
    <property type="match status" value="1"/>
</dbReference>
<dbReference type="PANTHER" id="PTHR46244:SF6">
    <property type="entry name" value="PHOSPHOENOLPYRUVATE-PROTEIN PHOSPHOTRANSFERASE"/>
    <property type="match status" value="1"/>
</dbReference>
<comment type="function">
    <text evidence="3">Component of the dihydroxyacetone kinase complex, which is responsible for the phosphoenolpyruvate (PEP)-dependent phosphorylation of dihydroxyacetone. DhaM serves as the phosphoryl donor. Is phosphorylated by phosphoenolpyruvate in an EI- and HPr-dependent reaction, and a phosphorelay system on histidine residues finally leads to phosphoryl transfer to DhaL and dihydroxyacetone.</text>
</comment>
<sequence length="803" mass="83027">MIGIVLVSHSRALADAAVGLAAEMVAEDRRPVIAVAAGLDATTFGTDAMAVSEAITTADSPDGVLVLLDLGSAVLSAEMALEFLDPSVVEHVRLTSAPLVEGLVAAVVTASTGASLDTVATEARRGLAGKQDHLGDAVVAESAPAGAADRSVDVVVGNEHGLHARPAARLVGLVNAYDATVVLTDLDTGRGPVDAGSLSMVATLNAQQGHRLRVGASGAQAAEVLAAIEALAAENFGDEPVRKVPAAGGSGLDIAIGTAVVAGAEVDLGDYVAGDNEVERIDDAVRAAGDELRGMLDGEHRGIFAAHLALLNDRTLLGEVRAAIEDGVSAPVAWKQTFDRLAGTFEQLEDAYQRERAQDVRAVRDRVLRVLAGAVRPARPPQTGSGRETAWFGWVGLPEPVWEAGAAGSADAGEVAGAILVVGELDAATAASLEVARVAGVAVRAAGTTGHGVIVARSRGIPLITGIGDIDVPAGATVAFDARTGTFDLSPDADAVRARIAERKDERRLAVEEADRPATTRDGTTIDVLVNVGAVPDAIDVRGANGSGLVRTEVLFGDRRTPPTVDEQVEAYRAIADALGNKPITIRTWDIGGDKPLPFLPQAKEANPFLGERGLRVFRRRPELLRDQLEAIRRTAAETPVHVMFPMVTTADEVAWALAELGPRDALEVGIMVEVPAAALRVASLARELDFVSIGTNDLTQYTTAADRTNTSVAALADGLDPAVLQLIDHVVRTAGVRVAVCGDLASDPQSAVLLAALGVTELSAVGPQVPLVKARLRQADLSQVDTAAVLAARDADQVRGLL</sequence>
<dbReference type="Pfam" id="PF03610">
    <property type="entry name" value="EIIA-man"/>
    <property type="match status" value="1"/>
</dbReference>
<organism evidence="15 16">
    <name type="scientific">Kribbella solani</name>
    <dbReference type="NCBI Taxonomy" id="236067"/>
    <lineage>
        <taxon>Bacteria</taxon>
        <taxon>Bacillati</taxon>
        <taxon>Actinomycetota</taxon>
        <taxon>Actinomycetes</taxon>
        <taxon>Propionibacteriales</taxon>
        <taxon>Kribbellaceae</taxon>
        <taxon>Kribbella</taxon>
    </lineage>
</organism>
<dbReference type="GO" id="GO:0046872">
    <property type="term" value="F:metal ion binding"/>
    <property type="evidence" value="ECO:0007669"/>
    <property type="project" value="UniProtKB-KW"/>
</dbReference>
<keyword evidence="8" id="KW-0808">Transferase</keyword>
<keyword evidence="10" id="KW-0418">Kinase</keyword>
<comment type="subunit">
    <text evidence="12">Homodimer. The dihydroxyacetone kinase complex is composed of a homodimer of DhaM, a homodimer of DhaK and the subunit DhaL.</text>
</comment>
<dbReference type="InterPro" id="IPR050499">
    <property type="entry name" value="PEP-utilizing_PTS_enzyme"/>
</dbReference>
<dbReference type="InterPro" id="IPR040442">
    <property type="entry name" value="Pyrv_kinase-like_dom_sf"/>
</dbReference>
<dbReference type="GO" id="GO:0009401">
    <property type="term" value="P:phosphoenolpyruvate-dependent sugar phosphotransferase system"/>
    <property type="evidence" value="ECO:0007669"/>
    <property type="project" value="InterPro"/>
</dbReference>
<dbReference type="Gene3D" id="3.50.30.10">
    <property type="entry name" value="Phosphohistidine domain"/>
    <property type="match status" value="1"/>
</dbReference>
<dbReference type="InterPro" id="IPR012844">
    <property type="entry name" value="DhaM_N"/>
</dbReference>
<evidence type="ECO:0000259" key="14">
    <source>
        <dbReference type="PROSITE" id="PS51350"/>
    </source>
</evidence>
<dbReference type="SUPFAM" id="SSF51621">
    <property type="entry name" value="Phosphoenolpyruvate/pyruvate domain"/>
    <property type="match status" value="1"/>
</dbReference>
<dbReference type="NCBIfam" id="TIGR01003">
    <property type="entry name" value="PTS_HPr_family"/>
    <property type="match status" value="1"/>
</dbReference>
<evidence type="ECO:0000256" key="2">
    <source>
        <dbReference type="ARBA" id="ARBA00001946"/>
    </source>
</evidence>
<dbReference type="InterPro" id="IPR004701">
    <property type="entry name" value="PTS_EIIA_man-typ"/>
</dbReference>
<dbReference type="Proteomes" id="UP000558997">
    <property type="component" value="Unassembled WGS sequence"/>
</dbReference>
<dbReference type="InterPro" id="IPR008731">
    <property type="entry name" value="PTS_EIN"/>
</dbReference>
<dbReference type="Pfam" id="PF05524">
    <property type="entry name" value="PEP-utilisers_N"/>
    <property type="match status" value="1"/>
</dbReference>
<feature type="domain" description="PTS EIIA type-4" evidence="13">
    <location>
        <begin position="1"/>
        <end position="147"/>
    </location>
</feature>
<dbReference type="NCBIfam" id="TIGR02364">
    <property type="entry name" value="dha_pts"/>
    <property type="match status" value="1"/>
</dbReference>
<dbReference type="Pfam" id="PF00381">
    <property type="entry name" value="PTS-HPr"/>
    <property type="match status" value="1"/>
</dbReference>
<dbReference type="InterPro" id="IPR000032">
    <property type="entry name" value="HPr-like"/>
</dbReference>
<dbReference type="SUPFAM" id="SSF53062">
    <property type="entry name" value="PTS system fructose IIA component-like"/>
    <property type="match status" value="1"/>
</dbReference>
<evidence type="ECO:0000256" key="8">
    <source>
        <dbReference type="ARBA" id="ARBA00022679"/>
    </source>
</evidence>
<dbReference type="InterPro" id="IPR035895">
    <property type="entry name" value="HPr-like_sf"/>
</dbReference>
<keyword evidence="9" id="KW-0479">Metal-binding</keyword>
<evidence type="ECO:0000256" key="1">
    <source>
        <dbReference type="ARBA" id="ARBA00001113"/>
    </source>
</evidence>
<evidence type="ECO:0000256" key="9">
    <source>
        <dbReference type="ARBA" id="ARBA00022723"/>
    </source>
</evidence>
<dbReference type="SUPFAM" id="SSF52009">
    <property type="entry name" value="Phosphohistidine domain"/>
    <property type="match status" value="1"/>
</dbReference>
<proteinExistence type="inferred from homology"/>
<dbReference type="GO" id="GO:0016020">
    <property type="term" value="C:membrane"/>
    <property type="evidence" value="ECO:0007669"/>
    <property type="project" value="InterPro"/>
</dbReference>
<dbReference type="PANTHER" id="PTHR46244">
    <property type="entry name" value="PHOSPHOENOLPYRUVATE-PROTEIN PHOSPHOTRANSFERASE"/>
    <property type="match status" value="1"/>
</dbReference>
<evidence type="ECO:0000256" key="7">
    <source>
        <dbReference type="ARBA" id="ARBA00020422"/>
    </source>
</evidence>
<dbReference type="SUPFAM" id="SSF47831">
    <property type="entry name" value="Enzyme I of the PEP:sugar phosphotransferase system HPr-binding (sub)domain"/>
    <property type="match status" value="1"/>
</dbReference>